<dbReference type="Pfam" id="PF13343">
    <property type="entry name" value="SBP_bac_6"/>
    <property type="match status" value="1"/>
</dbReference>
<dbReference type="Gene3D" id="3.40.190.10">
    <property type="entry name" value="Periplasmic binding protein-like II"/>
    <property type="match status" value="2"/>
</dbReference>
<comment type="similarity">
    <text evidence="1">Belongs to the bacterial solute-binding protein 1 family.</text>
</comment>
<evidence type="ECO:0000256" key="3">
    <source>
        <dbReference type="ARBA" id="ARBA00022729"/>
    </source>
</evidence>
<dbReference type="RefSeq" id="WP_075666662.1">
    <property type="nucleotide sequence ID" value="NZ_LBFC01000002.1"/>
</dbReference>
<gene>
    <name evidence="4" type="ORF">XJ44_00455</name>
</gene>
<keyword evidence="2" id="KW-0813">Transport</keyword>
<comment type="caution">
    <text evidence="4">The sequence shown here is derived from an EMBL/GenBank/DDBJ whole genome shotgun (WGS) entry which is preliminary data.</text>
</comment>
<proteinExistence type="inferred from homology"/>
<keyword evidence="3" id="KW-0732">Signal</keyword>
<dbReference type="InterPro" id="IPR005948">
    <property type="entry name" value="ThiB-like"/>
</dbReference>
<dbReference type="PANTHER" id="PTHR30006:SF2">
    <property type="entry name" value="ABC TRANSPORTER SUBSTRATE-BINDING PROTEIN"/>
    <property type="match status" value="1"/>
</dbReference>
<evidence type="ECO:0000256" key="2">
    <source>
        <dbReference type="ARBA" id="ARBA00022448"/>
    </source>
</evidence>
<dbReference type="NCBIfam" id="TIGR01254">
    <property type="entry name" value="sfuA"/>
    <property type="match status" value="1"/>
</dbReference>
<sequence length="325" mass="37383">MKKYIVSLFVLIGVLYFSTQTLVIYTYDSFVSGIGYEVIPIFEKMYDCKVDLRSFGDAGAVLARLILEKDKQKADVIIGLDQALLHRAKKEGLLEKYSPINYSLLKYPELKDEYGVPFDFGAIAIVYNKNTVKNPPKSFSDLLKKEFKNRIVVEDPRTSSTGISFLLWTIAVYGDNYLDFWKKFKENILTITPGWDEAFEMLETGEADIMVSYATDGAYSYYNYGKITYVPVIMKEGAFVQVEYAAIVKGAKNMELAKRFLEFVLMDNFQEKIPLNQWMLPVTNVSIPDAFKYVPRMEKILKINPNLYEKQEEILKEWSKEIIGG</sequence>
<dbReference type="PROSITE" id="PS01037">
    <property type="entry name" value="SBP_BACTERIAL_1"/>
    <property type="match status" value="1"/>
</dbReference>
<dbReference type="PANTHER" id="PTHR30006">
    <property type="entry name" value="THIAMINE-BINDING PERIPLASMIC PROTEIN-RELATED"/>
    <property type="match status" value="1"/>
</dbReference>
<reference evidence="4 5" key="1">
    <citation type="submission" date="2015-06" db="EMBL/GenBank/DDBJ databases">
        <title>Genome sequencing of Thermotogales isolates from hydrothermal vents.</title>
        <authorList>
            <person name="Haverkamp T.H."/>
            <person name="Kublanov I.V."/>
            <person name="Nesbo C.L."/>
        </authorList>
    </citation>
    <scope>NUCLEOTIDE SEQUENCE [LARGE SCALE GENOMIC DNA]</scope>
    <source>
        <strain evidence="5">ik275mar</strain>
    </source>
</reference>
<dbReference type="InterPro" id="IPR006061">
    <property type="entry name" value="SBP_1_CS"/>
</dbReference>
<evidence type="ECO:0000313" key="5">
    <source>
        <dbReference type="Proteomes" id="UP000242616"/>
    </source>
</evidence>
<dbReference type="Proteomes" id="UP000242616">
    <property type="component" value="Unassembled WGS sequence"/>
</dbReference>
<evidence type="ECO:0000256" key="1">
    <source>
        <dbReference type="ARBA" id="ARBA00008520"/>
    </source>
</evidence>
<organism evidence="4 5">
    <name type="scientific">Thermosipho affectus</name>
    <dbReference type="NCBI Taxonomy" id="660294"/>
    <lineage>
        <taxon>Bacteria</taxon>
        <taxon>Thermotogati</taxon>
        <taxon>Thermotogota</taxon>
        <taxon>Thermotogae</taxon>
        <taxon>Thermotogales</taxon>
        <taxon>Fervidobacteriaceae</taxon>
        <taxon>Thermosipho</taxon>
    </lineage>
</organism>
<dbReference type="CDD" id="cd13545">
    <property type="entry name" value="PBP2_TbpA"/>
    <property type="match status" value="1"/>
</dbReference>
<accession>A0ABX3IJS5</accession>
<keyword evidence="5" id="KW-1185">Reference proteome</keyword>
<evidence type="ECO:0000313" key="4">
    <source>
        <dbReference type="EMBL" id="ONN28086.1"/>
    </source>
</evidence>
<dbReference type="SUPFAM" id="SSF53850">
    <property type="entry name" value="Periplasmic binding protein-like II"/>
    <property type="match status" value="1"/>
</dbReference>
<name>A0ABX3IJS5_9BACT</name>
<dbReference type="EMBL" id="LBFC01000002">
    <property type="protein sequence ID" value="ONN28086.1"/>
    <property type="molecule type" value="Genomic_DNA"/>
</dbReference>
<protein>
    <submittedName>
        <fullName evidence="4">ABC transporter substrate-binding protein</fullName>
    </submittedName>
</protein>